<evidence type="ECO:0000256" key="5">
    <source>
        <dbReference type="ARBA" id="ARBA00022490"/>
    </source>
</evidence>
<dbReference type="InterPro" id="IPR012337">
    <property type="entry name" value="RNaseH-like_sf"/>
</dbReference>
<dbReference type="GO" id="GO:0003723">
    <property type="term" value="F:RNA binding"/>
    <property type="evidence" value="ECO:0007669"/>
    <property type="project" value="UniProtKB-UniRule"/>
</dbReference>
<dbReference type="AlphaFoldDB" id="W5UUS7"/>
<dbReference type="Pfam" id="PF01351">
    <property type="entry name" value="RNase_HII"/>
    <property type="match status" value="1"/>
</dbReference>
<name>W5UUS7_9BACT</name>
<evidence type="ECO:0000313" key="14">
    <source>
        <dbReference type="Proteomes" id="UP000019229"/>
    </source>
</evidence>
<comment type="cofactor">
    <cofactor evidence="10">
        <name>Mn(2+)</name>
        <dbReference type="ChEBI" id="CHEBI:29035"/>
    </cofactor>
    <cofactor evidence="10">
        <name>Mg(2+)</name>
        <dbReference type="ChEBI" id="CHEBI:18420"/>
    </cofactor>
    <text evidence="10">Manganese or magnesium. Binds 1 divalent metal ion per monomer in the absence of substrate. May bind a second metal ion after substrate binding.</text>
</comment>
<dbReference type="HOGENOM" id="CLU_059546_2_0_14"/>
<evidence type="ECO:0000259" key="12">
    <source>
        <dbReference type="PROSITE" id="PS51975"/>
    </source>
</evidence>
<comment type="similarity">
    <text evidence="4">Belongs to the RNase HII family. RnhC subfamily.</text>
</comment>
<evidence type="ECO:0000256" key="2">
    <source>
        <dbReference type="ARBA" id="ARBA00004065"/>
    </source>
</evidence>
<keyword evidence="5" id="KW-0963">Cytoplasm</keyword>
<dbReference type="eggNOG" id="COG1039">
    <property type="taxonomic scope" value="Bacteria"/>
</dbReference>
<dbReference type="GO" id="GO:0005737">
    <property type="term" value="C:cytoplasm"/>
    <property type="evidence" value="ECO:0007669"/>
    <property type="project" value="UniProtKB-SubCell"/>
</dbReference>
<protein>
    <recommendedName>
        <fullName evidence="11">Ribonuclease</fullName>
        <ecNumber evidence="11">3.1.26.4</ecNumber>
    </recommendedName>
</protein>
<proteinExistence type="inferred from homology"/>
<dbReference type="PANTHER" id="PTHR10954:SF23">
    <property type="entry name" value="RIBONUCLEASE"/>
    <property type="match status" value="1"/>
</dbReference>
<dbReference type="GO" id="GO:0032299">
    <property type="term" value="C:ribonuclease H2 complex"/>
    <property type="evidence" value="ECO:0007669"/>
    <property type="project" value="TreeGrafter"/>
</dbReference>
<dbReference type="STRING" id="743966.MYB_02880"/>
<dbReference type="InterPro" id="IPR036397">
    <property type="entry name" value="RNaseH_sf"/>
</dbReference>
<feature type="binding site" evidence="10">
    <location>
        <position position="24"/>
    </location>
    <ligand>
        <name>a divalent metal cation</name>
        <dbReference type="ChEBI" id="CHEBI:60240"/>
    </ligand>
</feature>
<reference evidence="13 14" key="1">
    <citation type="journal article" date="2014" name="Genome Announc.">
        <title>Complete Genome Sequence of Mycoplasma bovoculi Strain M165/69T (ATCC 29104).</title>
        <authorList>
            <person name="Calcutt M.J."/>
            <person name="Foecking M.F."/>
        </authorList>
    </citation>
    <scope>NUCLEOTIDE SEQUENCE [LARGE SCALE GENOMIC DNA]</scope>
    <source>
        <strain evidence="13">M165/69</strain>
    </source>
</reference>
<evidence type="ECO:0000256" key="9">
    <source>
        <dbReference type="ARBA" id="ARBA00022801"/>
    </source>
</evidence>
<gene>
    <name evidence="13" type="ORF">MYB_02880</name>
</gene>
<dbReference type="CDD" id="cd06590">
    <property type="entry name" value="RNase_HII_bacteria_HIII_like"/>
    <property type="match status" value="1"/>
</dbReference>
<accession>W5UUS7</accession>
<dbReference type="PATRIC" id="fig|743966.3.peg.580"/>
<dbReference type="Proteomes" id="UP000019229">
    <property type="component" value="Chromosome"/>
</dbReference>
<evidence type="ECO:0000256" key="1">
    <source>
        <dbReference type="ARBA" id="ARBA00000077"/>
    </source>
</evidence>
<keyword evidence="8 10" id="KW-0255">Endonuclease</keyword>
<feature type="domain" description="RNase H type-2" evidence="12">
    <location>
        <begin position="18"/>
        <end position="246"/>
    </location>
</feature>
<comment type="subcellular location">
    <subcellularLocation>
        <location evidence="3">Cytoplasm</location>
    </subcellularLocation>
</comment>
<dbReference type="RefSeq" id="WP_022935427.1">
    <property type="nucleotide sequence ID" value="NZ_CP007154.1"/>
</dbReference>
<feature type="binding site" evidence="10">
    <location>
        <position position="25"/>
    </location>
    <ligand>
        <name>a divalent metal cation</name>
        <dbReference type="ChEBI" id="CHEBI:60240"/>
    </ligand>
</feature>
<dbReference type="PROSITE" id="PS51975">
    <property type="entry name" value="RNASE_H_2"/>
    <property type="match status" value="1"/>
</dbReference>
<evidence type="ECO:0000256" key="6">
    <source>
        <dbReference type="ARBA" id="ARBA00022722"/>
    </source>
</evidence>
<dbReference type="Gene3D" id="3.30.420.10">
    <property type="entry name" value="Ribonuclease H-like superfamily/Ribonuclease H"/>
    <property type="match status" value="1"/>
</dbReference>
<dbReference type="InterPro" id="IPR024567">
    <property type="entry name" value="RNase_HII/HIII_dom"/>
</dbReference>
<dbReference type="PANTHER" id="PTHR10954">
    <property type="entry name" value="RIBONUCLEASE H2 SUBUNIT A"/>
    <property type="match status" value="1"/>
</dbReference>
<dbReference type="GO" id="GO:0046872">
    <property type="term" value="F:metal ion binding"/>
    <property type="evidence" value="ECO:0007669"/>
    <property type="project" value="UniProtKB-KW"/>
</dbReference>
<organism evidence="13 14">
    <name type="scientific">Mesomycoplasma bovoculi M165/69</name>
    <dbReference type="NCBI Taxonomy" id="743966"/>
    <lineage>
        <taxon>Bacteria</taxon>
        <taxon>Bacillati</taxon>
        <taxon>Mycoplasmatota</taxon>
        <taxon>Mycoplasmoidales</taxon>
        <taxon>Metamycoplasmataceae</taxon>
        <taxon>Mesomycoplasma</taxon>
    </lineage>
</organism>
<sequence length="250" mass="29312">MKNSLKTYEFEHKIDKSKYIVGCDEVGVGEYFTNLTVCCTLFKIEEIEQELIEQIVDSKILNEIKLSRIANQLKEKIIFEVISLDMDKYNDLINQGYNSHEIKAILYLKILKKLAKNHFSNLKISQVFIDGFVSSEKFFAYLQKIYNQFKTKPWNLKKYPIILAKKADEWLKQAGAASIIAKDHLTSKMLRREKKWKTKLPAGSNQIDKIVSYCILEIQKHGEDFLYNNVKYHFSITQKVLDKLNLKNKE</sequence>
<evidence type="ECO:0000256" key="4">
    <source>
        <dbReference type="ARBA" id="ARBA00008378"/>
    </source>
</evidence>
<comment type="function">
    <text evidence="2 11">Endonuclease that specifically degrades the RNA of RNA-DNA hybrids.</text>
</comment>
<evidence type="ECO:0000313" key="13">
    <source>
        <dbReference type="EMBL" id="AHH45575.1"/>
    </source>
</evidence>
<keyword evidence="9 10" id="KW-0378">Hydrolase</keyword>
<dbReference type="KEGG" id="mbc:MYB_02880"/>
<dbReference type="GO" id="GO:0043137">
    <property type="term" value="P:DNA replication, removal of RNA primer"/>
    <property type="evidence" value="ECO:0007669"/>
    <property type="project" value="TreeGrafter"/>
</dbReference>
<dbReference type="GO" id="GO:0004523">
    <property type="term" value="F:RNA-DNA hybrid ribonuclease activity"/>
    <property type="evidence" value="ECO:0007669"/>
    <property type="project" value="UniProtKB-UniRule"/>
</dbReference>
<evidence type="ECO:0000256" key="10">
    <source>
        <dbReference type="PROSITE-ProRule" id="PRU01319"/>
    </source>
</evidence>
<keyword evidence="6 10" id="KW-0540">Nuclease</keyword>
<dbReference type="EC" id="3.1.26.4" evidence="11"/>
<evidence type="ECO:0000256" key="8">
    <source>
        <dbReference type="ARBA" id="ARBA00022759"/>
    </source>
</evidence>
<keyword evidence="7 10" id="KW-0479">Metal-binding</keyword>
<dbReference type="InterPro" id="IPR001352">
    <property type="entry name" value="RNase_HII/HIII"/>
</dbReference>
<evidence type="ECO:0000256" key="7">
    <source>
        <dbReference type="ARBA" id="ARBA00022723"/>
    </source>
</evidence>
<dbReference type="SUPFAM" id="SSF53098">
    <property type="entry name" value="Ribonuclease H-like"/>
    <property type="match status" value="1"/>
</dbReference>
<dbReference type="GO" id="GO:0006298">
    <property type="term" value="P:mismatch repair"/>
    <property type="evidence" value="ECO:0007669"/>
    <property type="project" value="TreeGrafter"/>
</dbReference>
<keyword evidence="14" id="KW-1185">Reference proteome</keyword>
<feature type="binding site" evidence="10">
    <location>
        <position position="130"/>
    </location>
    <ligand>
        <name>a divalent metal cation</name>
        <dbReference type="ChEBI" id="CHEBI:60240"/>
    </ligand>
</feature>
<dbReference type="EMBL" id="CP007154">
    <property type="protein sequence ID" value="AHH45575.1"/>
    <property type="molecule type" value="Genomic_DNA"/>
</dbReference>
<evidence type="ECO:0000256" key="11">
    <source>
        <dbReference type="RuleBase" id="RU003515"/>
    </source>
</evidence>
<evidence type="ECO:0000256" key="3">
    <source>
        <dbReference type="ARBA" id="ARBA00004496"/>
    </source>
</evidence>
<comment type="catalytic activity">
    <reaction evidence="1 10 11">
        <text>Endonucleolytic cleavage to 5'-phosphomonoester.</text>
        <dbReference type="EC" id="3.1.26.4"/>
    </reaction>
</comment>